<gene>
    <name evidence="2" type="ORF">BN1049_02355</name>
</gene>
<accession>A0A078MKI7</accession>
<sequence length="136" mass="14735">MRLKALASIMLSTTLITQLTACGTVFYPERRGQISGEIDPGVAILNGMGLLFYIIPGLMAFAVDFATGAIYFPDDRYTLAPERLQQAVDAQGQIDPLKLEAILEQDLGLRVPMQQARLLNSPDATQLAMLGLPARG</sequence>
<dbReference type="EMBL" id="LM997413">
    <property type="protein sequence ID" value="CEA05947.1"/>
    <property type="molecule type" value="Genomic_DNA"/>
</dbReference>
<name>A0A078MKI7_9PSED</name>
<proteinExistence type="predicted"/>
<keyword evidence="1" id="KW-0472">Membrane</keyword>
<feature type="transmembrane region" description="Helical" evidence="1">
    <location>
        <begin position="50"/>
        <end position="72"/>
    </location>
</feature>
<keyword evidence="1" id="KW-1133">Transmembrane helix</keyword>
<evidence type="ECO:0000256" key="1">
    <source>
        <dbReference type="SAM" id="Phobius"/>
    </source>
</evidence>
<dbReference type="OrthoDB" id="6105601at2"/>
<keyword evidence="1" id="KW-0812">Transmembrane</keyword>
<dbReference type="AlphaFoldDB" id="A0A078MKI7"/>
<keyword evidence="2" id="KW-0808">Transferase</keyword>
<dbReference type="EMBL" id="LK391969">
    <property type="protein sequence ID" value="CEF27406.1"/>
    <property type="molecule type" value="Genomic_DNA"/>
</dbReference>
<reference evidence="2" key="1">
    <citation type="submission" date="2014-07" db="EMBL/GenBank/DDBJ databases">
        <authorList>
            <person name="Urmite Genomes Urmite Genomes"/>
        </authorList>
    </citation>
    <scope>NUCLEOTIDE SEQUENCE</scope>
    <source>
        <strain evidence="2">12M76_air</strain>
    </source>
</reference>
<dbReference type="RefSeq" id="WP_044500132.1">
    <property type="nucleotide sequence ID" value="NZ_LK391969.1"/>
</dbReference>
<dbReference type="PATRIC" id="fig|1461581.3.peg.2322"/>
<protein>
    <submittedName>
        <fullName evidence="2">Polyribonucleotide nucleotidyltransferase (Polynucleotide phosphorylase)</fullName>
    </submittedName>
</protein>
<dbReference type="GO" id="GO:0016740">
    <property type="term" value="F:transferase activity"/>
    <property type="evidence" value="ECO:0007669"/>
    <property type="project" value="UniProtKB-KW"/>
</dbReference>
<organism evidence="2">
    <name type="scientific">Pseudomonas saudimassiliensis</name>
    <dbReference type="NCBI Taxonomy" id="1461581"/>
    <lineage>
        <taxon>Bacteria</taxon>
        <taxon>Pseudomonadati</taxon>
        <taxon>Pseudomonadota</taxon>
        <taxon>Gammaproteobacteria</taxon>
        <taxon>Pseudomonadales</taxon>
        <taxon>Pseudomonadaceae</taxon>
        <taxon>Pseudomonas</taxon>
    </lineage>
</organism>
<evidence type="ECO:0000313" key="2">
    <source>
        <dbReference type="EMBL" id="CEA05947.1"/>
    </source>
</evidence>